<dbReference type="VEuPathDB" id="FungiDB:ASPBRDRAFT_122481"/>
<keyword evidence="6" id="KW-0687">Ribonucleoprotein</keyword>
<dbReference type="Gene3D" id="3.30.190.20">
    <property type="match status" value="1"/>
</dbReference>
<dbReference type="GO" id="GO:0050661">
    <property type="term" value="F:NADP binding"/>
    <property type="evidence" value="ECO:0007669"/>
    <property type="project" value="InterPro"/>
</dbReference>
<evidence type="ECO:0000256" key="1">
    <source>
        <dbReference type="ARBA" id="ARBA00010531"/>
    </source>
</evidence>
<keyword evidence="4" id="KW-0689">Ribosomal protein</keyword>
<dbReference type="GO" id="GO:1990904">
    <property type="term" value="C:ribonucleoprotein complex"/>
    <property type="evidence" value="ECO:0007669"/>
    <property type="project" value="UniProtKB-KW"/>
</dbReference>
<evidence type="ECO:0000256" key="4">
    <source>
        <dbReference type="ARBA" id="ARBA00022980"/>
    </source>
</evidence>
<accession>A0A1L9UQ54</accession>
<dbReference type="EMBL" id="KV878682">
    <property type="protein sequence ID" value="OJJ73792.1"/>
    <property type="molecule type" value="Genomic_DNA"/>
</dbReference>
<dbReference type="InterPro" id="IPR023673">
    <property type="entry name" value="Ribosomal_uL1_CS"/>
</dbReference>
<gene>
    <name evidence="7" type="ORF">ASPBRDRAFT_122481</name>
</gene>
<dbReference type="CDD" id="cd00403">
    <property type="entry name" value="Ribosomal_L1"/>
    <property type="match status" value="1"/>
</dbReference>
<dbReference type="SUPFAM" id="SSF51905">
    <property type="entry name" value="FAD/NAD(P)-binding domain"/>
    <property type="match status" value="2"/>
</dbReference>
<dbReference type="FunFam" id="3.30.190.20:FF:000006">
    <property type="entry name" value="Ribosomal protein"/>
    <property type="match status" value="1"/>
</dbReference>
<keyword evidence="3" id="KW-0274">FAD</keyword>
<dbReference type="OrthoDB" id="74360at2759"/>
<dbReference type="PROSITE" id="PS01199">
    <property type="entry name" value="RIBOSOMAL_L1"/>
    <property type="match status" value="1"/>
</dbReference>
<dbReference type="GeneID" id="93570008"/>
<dbReference type="GO" id="GO:0004499">
    <property type="term" value="F:N,N-dimethylaniline monooxygenase activity"/>
    <property type="evidence" value="ECO:0007669"/>
    <property type="project" value="InterPro"/>
</dbReference>
<dbReference type="InterPro" id="IPR028364">
    <property type="entry name" value="Ribosomal_uL1/biogenesis"/>
</dbReference>
<keyword evidence="5" id="KW-0560">Oxidoreductase</keyword>
<dbReference type="GO" id="GO:0005840">
    <property type="term" value="C:ribosome"/>
    <property type="evidence" value="ECO:0007669"/>
    <property type="project" value="UniProtKB-KW"/>
</dbReference>
<dbReference type="GO" id="GO:0000055">
    <property type="term" value="P:ribosomal large subunit export from nucleus"/>
    <property type="evidence" value="ECO:0007669"/>
    <property type="project" value="UniProtKB-ARBA"/>
</dbReference>
<evidence type="ECO:0008006" key="9">
    <source>
        <dbReference type="Google" id="ProtNLM"/>
    </source>
</evidence>
<dbReference type="Proteomes" id="UP000184499">
    <property type="component" value="Unassembled WGS sequence"/>
</dbReference>
<dbReference type="Gene3D" id="3.40.50.790">
    <property type="match status" value="1"/>
</dbReference>
<dbReference type="InterPro" id="IPR036188">
    <property type="entry name" value="FAD/NAD-bd_sf"/>
</dbReference>
<dbReference type="InterPro" id="IPR020946">
    <property type="entry name" value="Flavin_mOase-like"/>
</dbReference>
<evidence type="ECO:0000256" key="3">
    <source>
        <dbReference type="ARBA" id="ARBA00022827"/>
    </source>
</evidence>
<dbReference type="GO" id="GO:0050660">
    <property type="term" value="F:flavin adenine dinucleotide binding"/>
    <property type="evidence" value="ECO:0007669"/>
    <property type="project" value="InterPro"/>
</dbReference>
<dbReference type="Pfam" id="PF00743">
    <property type="entry name" value="FMO-like"/>
    <property type="match status" value="1"/>
</dbReference>
<dbReference type="SUPFAM" id="SSF56808">
    <property type="entry name" value="Ribosomal protein L1"/>
    <property type="match status" value="1"/>
</dbReference>
<dbReference type="InterPro" id="IPR050982">
    <property type="entry name" value="Auxin_biosynth/cation_transpt"/>
</dbReference>
<evidence type="ECO:0000256" key="6">
    <source>
        <dbReference type="ARBA" id="ARBA00023274"/>
    </source>
</evidence>
<evidence type="ECO:0000256" key="5">
    <source>
        <dbReference type="ARBA" id="ARBA00023002"/>
    </source>
</evidence>
<dbReference type="FunFam" id="3.40.50.790:FF:000002">
    <property type="entry name" value="Ribosomal protein"/>
    <property type="match status" value="1"/>
</dbReference>
<dbReference type="RefSeq" id="XP_067481040.1">
    <property type="nucleotide sequence ID" value="XM_067617520.1"/>
</dbReference>
<sequence>MSLAQNNYVIRLPKTPSSIGPLDPRAIAQRWITDLEVLLATGKYSQLAGLFHEDSWWRDMLALGWDFRTIQGCAKIQEFLAANQPRAGLSALRLQHEGKFQPRMESPVEGLSWINSIIFFETSVGRGSGVIHLTQNDAGEWKAYAMYTTLQELKKFEEPLGVRRAEGTTESMPGGLSQGNWLERRQKTIEFKEEDPTTLIIGAGQAGLNMGARLNSLGISHLIVDRNERIGDNWRKRYRTLVTHDPAEFTHMAYLPFPKNWPQFTPKDKLGDWFEAYALIMELNVWLQTSIKSADYDDAQKQWTVVLVRGDGSERTLHPRHLIWCTGHSGEPLVPSFPNQSEFKGTVYHGSQHNDASHHDVAGKRVVVVGTGNSGHDIAQNFCENGAQVTMLQRRGTYVITVEKGIFMMHEGQHEDHGPPTEEADLLHECLPFAVQFALGEHFTKRVAHAEQELLSGLEKAGFALDFGVNGAGLGRIYMTRGGGYYIDVGCSPLIASGQIKVKRSPEGISHFTESGLVLKDGSDLPADIVVLATGYDNMRTTVRKVLGDRVADRCRDVWDLDEEGEINAMWRPSGHPGFWYMGGNLALCRIYSKFLALQIKAIEAGLVSQNEQAQILAKFAEPHHKDFKFFWKTVSTMSKITVAGVRQNIEQLLNYSQNEKKRNFLETVELQIGLKNYDPQRDKRFSGTIKLPTVPRPNMTICVLGDQHDLDRAKHHGIDAMSADDLKKLNKNKKLIKKLARKYDAFLASDTLIKQIPRLLGPGLSKAGKFPTPVSHAEDMANKVNEVKSTIKFQLKKVLCLGVAVGNVGMTEDELVANTMLAINYLVSLLKKGWQNVGSLVLKATMSPPKRLY</sequence>
<organism evidence="7 8">
    <name type="scientific">Aspergillus brasiliensis (strain CBS 101740 / IMI 381727 / IBT 21946)</name>
    <dbReference type="NCBI Taxonomy" id="767769"/>
    <lineage>
        <taxon>Eukaryota</taxon>
        <taxon>Fungi</taxon>
        <taxon>Dikarya</taxon>
        <taxon>Ascomycota</taxon>
        <taxon>Pezizomycotina</taxon>
        <taxon>Eurotiomycetes</taxon>
        <taxon>Eurotiomycetidae</taxon>
        <taxon>Eurotiales</taxon>
        <taxon>Aspergillaceae</taxon>
        <taxon>Aspergillus</taxon>
        <taxon>Aspergillus subgen. Circumdati</taxon>
    </lineage>
</organism>
<dbReference type="Gene3D" id="3.50.50.60">
    <property type="entry name" value="FAD/NAD(P)-binding domain"/>
    <property type="match status" value="1"/>
</dbReference>
<dbReference type="PANTHER" id="PTHR43539">
    <property type="entry name" value="FLAVIN-BINDING MONOOXYGENASE-LIKE PROTEIN (AFU_ORTHOLOGUE AFUA_4G09220)"/>
    <property type="match status" value="1"/>
</dbReference>
<evidence type="ECO:0000313" key="7">
    <source>
        <dbReference type="EMBL" id="OJJ73792.1"/>
    </source>
</evidence>
<dbReference type="FunFam" id="3.30.190.20:FF:000009">
    <property type="entry name" value="Ribosomal protein L10a"/>
    <property type="match status" value="1"/>
</dbReference>
<proteinExistence type="inferred from homology"/>
<dbReference type="Pfam" id="PF00687">
    <property type="entry name" value="Ribosomal_L1"/>
    <property type="match status" value="1"/>
</dbReference>
<dbReference type="STRING" id="767769.A0A1L9UQ54"/>
<name>A0A1L9UQ54_ASPBC</name>
<reference evidence="8" key="1">
    <citation type="journal article" date="2017" name="Genome Biol.">
        <title>Comparative genomics reveals high biological diversity and specific adaptations in the industrially and medically important fungal genus Aspergillus.</title>
        <authorList>
            <person name="de Vries R.P."/>
            <person name="Riley R."/>
            <person name="Wiebenga A."/>
            <person name="Aguilar-Osorio G."/>
            <person name="Amillis S."/>
            <person name="Uchima C.A."/>
            <person name="Anderluh G."/>
            <person name="Asadollahi M."/>
            <person name="Askin M."/>
            <person name="Barry K."/>
            <person name="Battaglia E."/>
            <person name="Bayram O."/>
            <person name="Benocci T."/>
            <person name="Braus-Stromeyer S.A."/>
            <person name="Caldana C."/>
            <person name="Canovas D."/>
            <person name="Cerqueira G.C."/>
            <person name="Chen F."/>
            <person name="Chen W."/>
            <person name="Choi C."/>
            <person name="Clum A."/>
            <person name="Dos Santos R.A."/>
            <person name="Damasio A.R."/>
            <person name="Diallinas G."/>
            <person name="Emri T."/>
            <person name="Fekete E."/>
            <person name="Flipphi M."/>
            <person name="Freyberg S."/>
            <person name="Gallo A."/>
            <person name="Gournas C."/>
            <person name="Habgood R."/>
            <person name="Hainaut M."/>
            <person name="Harispe M.L."/>
            <person name="Henrissat B."/>
            <person name="Hilden K.S."/>
            <person name="Hope R."/>
            <person name="Hossain A."/>
            <person name="Karabika E."/>
            <person name="Karaffa L."/>
            <person name="Karanyi Z."/>
            <person name="Krasevec N."/>
            <person name="Kuo A."/>
            <person name="Kusch H."/>
            <person name="LaButti K."/>
            <person name="Lagendijk E.L."/>
            <person name="Lapidus A."/>
            <person name="Levasseur A."/>
            <person name="Lindquist E."/>
            <person name="Lipzen A."/>
            <person name="Logrieco A.F."/>
            <person name="MacCabe A."/>
            <person name="Maekelae M.R."/>
            <person name="Malavazi I."/>
            <person name="Melin P."/>
            <person name="Meyer V."/>
            <person name="Mielnichuk N."/>
            <person name="Miskei M."/>
            <person name="Molnar A.P."/>
            <person name="Mule G."/>
            <person name="Ngan C.Y."/>
            <person name="Orejas M."/>
            <person name="Orosz E."/>
            <person name="Ouedraogo J.P."/>
            <person name="Overkamp K.M."/>
            <person name="Park H.-S."/>
            <person name="Perrone G."/>
            <person name="Piumi F."/>
            <person name="Punt P.J."/>
            <person name="Ram A.F."/>
            <person name="Ramon A."/>
            <person name="Rauscher S."/>
            <person name="Record E."/>
            <person name="Riano-Pachon D.M."/>
            <person name="Robert V."/>
            <person name="Roehrig J."/>
            <person name="Ruller R."/>
            <person name="Salamov A."/>
            <person name="Salih N.S."/>
            <person name="Samson R.A."/>
            <person name="Sandor E."/>
            <person name="Sanguinetti M."/>
            <person name="Schuetze T."/>
            <person name="Sepcic K."/>
            <person name="Shelest E."/>
            <person name="Sherlock G."/>
            <person name="Sophianopoulou V."/>
            <person name="Squina F.M."/>
            <person name="Sun H."/>
            <person name="Susca A."/>
            <person name="Todd R.B."/>
            <person name="Tsang A."/>
            <person name="Unkles S.E."/>
            <person name="van de Wiele N."/>
            <person name="van Rossen-Uffink D."/>
            <person name="Oliveira J.V."/>
            <person name="Vesth T.C."/>
            <person name="Visser J."/>
            <person name="Yu J.-H."/>
            <person name="Zhou M."/>
            <person name="Andersen M.R."/>
            <person name="Archer D.B."/>
            <person name="Baker S.E."/>
            <person name="Benoit I."/>
            <person name="Brakhage A.A."/>
            <person name="Braus G.H."/>
            <person name="Fischer R."/>
            <person name="Frisvad J.C."/>
            <person name="Goldman G.H."/>
            <person name="Houbraken J."/>
            <person name="Oakley B."/>
            <person name="Pocsi I."/>
            <person name="Scazzocchio C."/>
            <person name="Seiboth B."/>
            <person name="vanKuyk P.A."/>
            <person name="Wortman J."/>
            <person name="Dyer P.S."/>
            <person name="Grigoriev I.V."/>
        </authorList>
    </citation>
    <scope>NUCLEOTIDE SEQUENCE [LARGE SCALE GENOMIC DNA]</scope>
    <source>
        <strain evidence="8">CBS 101740 / IMI 381727 / IBT 21946</strain>
    </source>
</reference>
<comment type="similarity">
    <text evidence="1">Belongs to the universal ribosomal protein uL1 family.</text>
</comment>
<dbReference type="OMA" id="FTHMAYL"/>
<dbReference type="InterPro" id="IPR016095">
    <property type="entry name" value="Ribosomal_uL1_3-a/b-sand"/>
</dbReference>
<dbReference type="PRINTS" id="PR00411">
    <property type="entry name" value="PNDRDTASEI"/>
</dbReference>
<dbReference type="PANTHER" id="PTHR43539:SF24">
    <property type="entry name" value="FAD_NAD(P)-BINDING DOMAIN-CONTAINING PROTEIN-RELATED"/>
    <property type="match status" value="1"/>
</dbReference>
<evidence type="ECO:0000313" key="8">
    <source>
        <dbReference type="Proteomes" id="UP000184499"/>
    </source>
</evidence>
<dbReference type="InterPro" id="IPR023674">
    <property type="entry name" value="Ribosomal_uL1-like"/>
</dbReference>
<protein>
    <recommendedName>
        <fullName evidence="9">FAD/NAD(P)-binding domain-containing protein</fullName>
    </recommendedName>
</protein>
<evidence type="ECO:0000256" key="2">
    <source>
        <dbReference type="ARBA" id="ARBA00022630"/>
    </source>
</evidence>
<dbReference type="AlphaFoldDB" id="A0A1L9UQ54"/>
<keyword evidence="8" id="KW-1185">Reference proteome</keyword>
<keyword evidence="2" id="KW-0285">Flavoprotein</keyword>